<keyword evidence="2" id="KW-1133">Transmembrane helix</keyword>
<dbReference type="Proteomes" id="UP001305647">
    <property type="component" value="Unassembled WGS sequence"/>
</dbReference>
<dbReference type="AlphaFoldDB" id="A0AAN6SX01"/>
<evidence type="ECO:0000313" key="4">
    <source>
        <dbReference type="Proteomes" id="UP001305647"/>
    </source>
</evidence>
<proteinExistence type="predicted"/>
<feature type="compositionally biased region" description="Gly residues" evidence="1">
    <location>
        <begin position="232"/>
        <end position="254"/>
    </location>
</feature>
<feature type="compositionally biased region" description="Gly residues" evidence="1">
    <location>
        <begin position="184"/>
        <end position="202"/>
    </location>
</feature>
<name>A0AAN6SX01_9PEZI</name>
<keyword evidence="2" id="KW-0812">Transmembrane</keyword>
<feature type="region of interest" description="Disordered" evidence="1">
    <location>
        <begin position="367"/>
        <end position="425"/>
    </location>
</feature>
<feature type="compositionally biased region" description="Pro residues" evidence="1">
    <location>
        <begin position="74"/>
        <end position="106"/>
    </location>
</feature>
<gene>
    <name evidence="3" type="ORF">N658DRAFT_317090</name>
</gene>
<keyword evidence="4" id="KW-1185">Reference proteome</keyword>
<reference evidence="3" key="2">
    <citation type="submission" date="2023-05" db="EMBL/GenBank/DDBJ databases">
        <authorList>
            <consortium name="Lawrence Berkeley National Laboratory"/>
            <person name="Steindorff A."/>
            <person name="Hensen N."/>
            <person name="Bonometti L."/>
            <person name="Westerberg I."/>
            <person name="Brannstrom I.O."/>
            <person name="Guillou S."/>
            <person name="Cros-Aarteil S."/>
            <person name="Calhoun S."/>
            <person name="Haridas S."/>
            <person name="Kuo A."/>
            <person name="Mondo S."/>
            <person name="Pangilinan J."/>
            <person name="Riley R."/>
            <person name="Labutti K."/>
            <person name="Andreopoulos B."/>
            <person name="Lipzen A."/>
            <person name="Chen C."/>
            <person name="Yanf M."/>
            <person name="Daum C."/>
            <person name="Ng V."/>
            <person name="Clum A."/>
            <person name="Ohm R."/>
            <person name="Martin F."/>
            <person name="Silar P."/>
            <person name="Natvig D."/>
            <person name="Lalanne C."/>
            <person name="Gautier V."/>
            <person name="Ament-Velasquez S.L."/>
            <person name="Kruys A."/>
            <person name="Hutchinson M.I."/>
            <person name="Powell A.J."/>
            <person name="Barry K."/>
            <person name="Miller A.N."/>
            <person name="Grigoriev I.V."/>
            <person name="Debuchy R."/>
            <person name="Gladieux P."/>
            <person name="Thoren M.H."/>
            <person name="Johannesson H."/>
        </authorList>
    </citation>
    <scope>NUCLEOTIDE SEQUENCE</scope>
    <source>
        <strain evidence="3">CBS 757.83</strain>
    </source>
</reference>
<keyword evidence="2" id="KW-0472">Membrane</keyword>
<evidence type="ECO:0000313" key="3">
    <source>
        <dbReference type="EMBL" id="KAK4096955.1"/>
    </source>
</evidence>
<comment type="caution">
    <text evidence="3">The sequence shown here is derived from an EMBL/GenBank/DDBJ whole genome shotgun (WGS) entry which is preliminary data.</text>
</comment>
<accession>A0AAN6SX01</accession>
<sequence>MHLAEDGGLERRQRGSNTDNDGQPWWCFFWPPACKTSTSSRGSTPTTTSTRRKTSTTTPNNPPPTTTIRTSAPPTTPPPATQPAPTPPGATPPALTPPAPTPPAPTPSTKETPEPPPQGNPPPTSEAQPSPPRDQPAPTNTGGLGPETTSIDPVVVHPGSSSGNMPGTGNGEGANPTTTQGLNTGVGVGDANGSGTGSGSGTSTGDHASPGSGSEVPTAFDPSSSAGAETTGIGGGSSGDHSGTGGSGTGDAGTSGGGFPPGAIAGTMVSLLLLLALLALLLYRFRRSPAVQRLLAPLGMLGAWRRDRHRDDTPGPYGTGRDLLSPSPAVGAMAGAAGAYDRSSQVLPYQAPMKQTSSVHLVVPPAAARRERDSNRVSVSTKDSVAGTGFTPSPVSPISSADLLSPGAVRSSRPVREPPDPRITADATAHVRRGSATSLSTGSGISAALSPGQMAWPMPPNSPSAIHHPDGPHYLNFQQTGETVVRINQPPRSNRR</sequence>
<feature type="compositionally biased region" description="Polar residues" evidence="1">
    <location>
        <begin position="390"/>
        <end position="399"/>
    </location>
</feature>
<evidence type="ECO:0000256" key="2">
    <source>
        <dbReference type="SAM" id="Phobius"/>
    </source>
</evidence>
<feature type="compositionally biased region" description="Pro residues" evidence="1">
    <location>
        <begin position="114"/>
        <end position="135"/>
    </location>
</feature>
<feature type="region of interest" description="Disordered" evidence="1">
    <location>
        <begin position="1"/>
        <end position="254"/>
    </location>
</feature>
<feature type="region of interest" description="Disordered" evidence="1">
    <location>
        <begin position="454"/>
        <end position="496"/>
    </location>
</feature>
<reference evidence="3" key="1">
    <citation type="journal article" date="2023" name="Mol. Phylogenet. Evol.">
        <title>Genome-scale phylogeny and comparative genomics of the fungal order Sordariales.</title>
        <authorList>
            <person name="Hensen N."/>
            <person name="Bonometti L."/>
            <person name="Westerberg I."/>
            <person name="Brannstrom I.O."/>
            <person name="Guillou S."/>
            <person name="Cros-Aarteil S."/>
            <person name="Calhoun S."/>
            <person name="Haridas S."/>
            <person name="Kuo A."/>
            <person name="Mondo S."/>
            <person name="Pangilinan J."/>
            <person name="Riley R."/>
            <person name="LaButti K."/>
            <person name="Andreopoulos B."/>
            <person name="Lipzen A."/>
            <person name="Chen C."/>
            <person name="Yan M."/>
            <person name="Daum C."/>
            <person name="Ng V."/>
            <person name="Clum A."/>
            <person name="Steindorff A."/>
            <person name="Ohm R.A."/>
            <person name="Martin F."/>
            <person name="Silar P."/>
            <person name="Natvig D.O."/>
            <person name="Lalanne C."/>
            <person name="Gautier V."/>
            <person name="Ament-Velasquez S.L."/>
            <person name="Kruys A."/>
            <person name="Hutchinson M.I."/>
            <person name="Powell A.J."/>
            <person name="Barry K."/>
            <person name="Miller A.N."/>
            <person name="Grigoriev I.V."/>
            <person name="Debuchy R."/>
            <person name="Gladieux P."/>
            <person name="Hiltunen Thoren M."/>
            <person name="Johannesson H."/>
        </authorList>
    </citation>
    <scope>NUCLEOTIDE SEQUENCE</scope>
    <source>
        <strain evidence="3">CBS 757.83</strain>
    </source>
</reference>
<protein>
    <submittedName>
        <fullName evidence="3">Uncharacterized protein</fullName>
    </submittedName>
</protein>
<feature type="transmembrane region" description="Helical" evidence="2">
    <location>
        <begin position="263"/>
        <end position="283"/>
    </location>
</feature>
<evidence type="ECO:0000256" key="1">
    <source>
        <dbReference type="SAM" id="MobiDB-lite"/>
    </source>
</evidence>
<feature type="compositionally biased region" description="Basic and acidic residues" evidence="1">
    <location>
        <begin position="1"/>
        <end position="13"/>
    </location>
</feature>
<organism evidence="3 4">
    <name type="scientific">Parathielavia hyrcaniae</name>
    <dbReference type="NCBI Taxonomy" id="113614"/>
    <lineage>
        <taxon>Eukaryota</taxon>
        <taxon>Fungi</taxon>
        <taxon>Dikarya</taxon>
        <taxon>Ascomycota</taxon>
        <taxon>Pezizomycotina</taxon>
        <taxon>Sordariomycetes</taxon>
        <taxon>Sordariomycetidae</taxon>
        <taxon>Sordariales</taxon>
        <taxon>Chaetomiaceae</taxon>
        <taxon>Parathielavia</taxon>
    </lineage>
</organism>
<dbReference type="EMBL" id="MU863690">
    <property type="protein sequence ID" value="KAK4096955.1"/>
    <property type="molecule type" value="Genomic_DNA"/>
</dbReference>
<feature type="compositionally biased region" description="Low complexity" evidence="1">
    <location>
        <begin position="36"/>
        <end position="59"/>
    </location>
</feature>
<feature type="compositionally biased region" description="Polar residues" evidence="1">
    <location>
        <begin position="137"/>
        <end position="151"/>
    </location>
</feature>